<evidence type="ECO:0000256" key="1">
    <source>
        <dbReference type="SAM" id="MobiDB-lite"/>
    </source>
</evidence>
<accession>A0A0V0H5G9</accession>
<feature type="non-terminal residue" evidence="2">
    <location>
        <position position="1"/>
    </location>
</feature>
<reference evidence="2" key="1">
    <citation type="submission" date="2015-12" db="EMBL/GenBank/DDBJ databases">
        <title>Gene expression during late stages of embryo sac development: a critical building block for successful pollen-pistil interactions.</title>
        <authorList>
            <person name="Liu Y."/>
            <person name="Joly V."/>
            <person name="Sabar M."/>
            <person name="Matton D.P."/>
        </authorList>
    </citation>
    <scope>NUCLEOTIDE SEQUENCE</scope>
</reference>
<sequence>LFYFFSSHFPPFASTTSNPTRSNLTLPKIHLKIASNRSIFLHPNHPFHPSSFPTTQQELQNPFCFLCCNQELSNPPKRHHLSAKITTKTTAKTPTPFPFSGETNPKPPPFFPANATKKPHRKQPETGECLPFPFPYSFKLVAPANIDY</sequence>
<dbReference type="EMBL" id="GEDG01025188">
    <property type="protein sequence ID" value="JAP15421.1"/>
    <property type="molecule type" value="Transcribed_RNA"/>
</dbReference>
<name>A0A0V0H5G9_SOLCH</name>
<feature type="compositionally biased region" description="Low complexity" evidence="1">
    <location>
        <begin position="83"/>
        <end position="94"/>
    </location>
</feature>
<organism evidence="2">
    <name type="scientific">Solanum chacoense</name>
    <name type="common">Chaco potato</name>
    <dbReference type="NCBI Taxonomy" id="4108"/>
    <lineage>
        <taxon>Eukaryota</taxon>
        <taxon>Viridiplantae</taxon>
        <taxon>Streptophyta</taxon>
        <taxon>Embryophyta</taxon>
        <taxon>Tracheophyta</taxon>
        <taxon>Spermatophyta</taxon>
        <taxon>Magnoliopsida</taxon>
        <taxon>eudicotyledons</taxon>
        <taxon>Gunneridae</taxon>
        <taxon>Pentapetalae</taxon>
        <taxon>asterids</taxon>
        <taxon>lamiids</taxon>
        <taxon>Solanales</taxon>
        <taxon>Solanaceae</taxon>
        <taxon>Solanoideae</taxon>
        <taxon>Solaneae</taxon>
        <taxon>Solanum</taxon>
    </lineage>
</organism>
<evidence type="ECO:0000313" key="2">
    <source>
        <dbReference type="EMBL" id="JAP15421.1"/>
    </source>
</evidence>
<dbReference type="AlphaFoldDB" id="A0A0V0H5G9"/>
<proteinExistence type="predicted"/>
<feature type="region of interest" description="Disordered" evidence="1">
    <location>
        <begin position="78"/>
        <end position="124"/>
    </location>
</feature>
<protein>
    <submittedName>
        <fullName evidence="2">Putative ovule protein</fullName>
    </submittedName>
</protein>